<feature type="repeat" description="ARM" evidence="8">
    <location>
        <begin position="136"/>
        <end position="178"/>
    </location>
</feature>
<dbReference type="PANTHER" id="PTHR23315:SF7">
    <property type="entry name" value="U-BOX DOMAIN-CONTAINING PROTEIN 4"/>
    <property type="match status" value="1"/>
</dbReference>
<dbReference type="InterPro" id="IPR058678">
    <property type="entry name" value="ARM_PUB"/>
</dbReference>
<feature type="domain" description="U-box" evidence="9">
    <location>
        <begin position="13"/>
        <end position="287"/>
    </location>
</feature>
<dbReference type="EC" id="2.3.2.27" evidence="4"/>
<keyword evidence="7" id="KW-0833">Ubl conjugation pathway</keyword>
<protein>
    <recommendedName>
        <fullName evidence="4">RING-type E3 ubiquitin transferase</fullName>
        <ecNumber evidence="4">2.3.2.27</ecNumber>
    </recommendedName>
</protein>
<evidence type="ECO:0000313" key="10">
    <source>
        <dbReference type="EMBL" id="KAE8693338.1"/>
    </source>
</evidence>
<evidence type="ECO:0000259" key="9">
    <source>
        <dbReference type="Pfam" id="PF25598"/>
    </source>
</evidence>
<accession>A0A6A2ZN98</accession>
<comment type="function">
    <text evidence="2">Functions as an E3 ubiquitin ligase.</text>
</comment>
<gene>
    <name evidence="10" type="ORF">F3Y22_tig00110813pilonHSYRG00198</name>
</gene>
<comment type="caution">
    <text evidence="10">The sequence shown here is derived from an EMBL/GenBank/DDBJ whole genome shotgun (WGS) entry which is preliminary data.</text>
</comment>
<dbReference type="GO" id="GO:0016567">
    <property type="term" value="P:protein ubiquitination"/>
    <property type="evidence" value="ECO:0007669"/>
    <property type="project" value="UniProtKB-ARBA"/>
</dbReference>
<name>A0A6A2ZN98_HIBSY</name>
<dbReference type="SMART" id="SM00185">
    <property type="entry name" value="ARM"/>
    <property type="match status" value="6"/>
</dbReference>
<evidence type="ECO:0000313" key="11">
    <source>
        <dbReference type="Proteomes" id="UP000436088"/>
    </source>
</evidence>
<dbReference type="InterPro" id="IPR000225">
    <property type="entry name" value="Armadillo"/>
</dbReference>
<evidence type="ECO:0000256" key="6">
    <source>
        <dbReference type="ARBA" id="ARBA00022737"/>
    </source>
</evidence>
<evidence type="ECO:0000256" key="3">
    <source>
        <dbReference type="ARBA" id="ARBA00004906"/>
    </source>
</evidence>
<evidence type="ECO:0000256" key="7">
    <source>
        <dbReference type="ARBA" id="ARBA00022786"/>
    </source>
</evidence>
<organism evidence="10 11">
    <name type="scientific">Hibiscus syriacus</name>
    <name type="common">Rose of Sharon</name>
    <dbReference type="NCBI Taxonomy" id="106335"/>
    <lineage>
        <taxon>Eukaryota</taxon>
        <taxon>Viridiplantae</taxon>
        <taxon>Streptophyta</taxon>
        <taxon>Embryophyta</taxon>
        <taxon>Tracheophyta</taxon>
        <taxon>Spermatophyta</taxon>
        <taxon>Magnoliopsida</taxon>
        <taxon>eudicotyledons</taxon>
        <taxon>Gunneridae</taxon>
        <taxon>Pentapetalae</taxon>
        <taxon>rosids</taxon>
        <taxon>malvids</taxon>
        <taxon>Malvales</taxon>
        <taxon>Malvaceae</taxon>
        <taxon>Malvoideae</taxon>
        <taxon>Hibiscus</taxon>
    </lineage>
</organism>
<keyword evidence="6" id="KW-0677">Repeat</keyword>
<dbReference type="EMBL" id="VEPZ02001120">
    <property type="protein sequence ID" value="KAE8693338.1"/>
    <property type="molecule type" value="Genomic_DNA"/>
</dbReference>
<keyword evidence="5" id="KW-0808">Transferase</keyword>
<dbReference type="FunFam" id="1.25.10.10:FF:000082">
    <property type="entry name" value="RING-type E3 ubiquitin transferase"/>
    <property type="match status" value="1"/>
</dbReference>
<evidence type="ECO:0000256" key="4">
    <source>
        <dbReference type="ARBA" id="ARBA00012483"/>
    </source>
</evidence>
<dbReference type="SUPFAM" id="SSF48371">
    <property type="entry name" value="ARM repeat"/>
    <property type="match status" value="1"/>
</dbReference>
<dbReference type="AlphaFoldDB" id="A0A6A2ZN98"/>
<comment type="catalytic activity">
    <reaction evidence="1">
        <text>S-ubiquitinyl-[E2 ubiquitin-conjugating enzyme]-L-cysteine + [acceptor protein]-L-lysine = [E2 ubiquitin-conjugating enzyme]-L-cysteine + N(6)-ubiquitinyl-[acceptor protein]-L-lysine.</text>
        <dbReference type="EC" id="2.3.2.27"/>
    </reaction>
</comment>
<keyword evidence="11" id="KW-1185">Reference proteome</keyword>
<sequence length="297" mass="32344">MSLDQPYPLLETEVKKLVDFLKSTSIDTQREATAQLRLLSKQNRDNRTKIASCGAISMLLDLLYSPDTRTQENAVTSLLNLSNIDNNKTAIINANAIDPLIHVLETGSPFAKENTAATLFSLSVNEDNRLRIGMSGAVGPLFDLLRKGTRRGKKDSVTALYNLSRYHENKARIVRAGAVRYVVDLMQPSSGMVDKAVFLLAKLATILEGRTAIGKEGGIVPLVEVVEFGSARGKENAAAALLLLCTYNNRYSSLVLEEGAVPPLLALSQSGTPRAKEKAMLLLVIHRNYRHGNAGRG</sequence>
<dbReference type="InterPro" id="IPR011989">
    <property type="entry name" value="ARM-like"/>
</dbReference>
<dbReference type="Proteomes" id="UP000436088">
    <property type="component" value="Unassembled WGS sequence"/>
</dbReference>
<evidence type="ECO:0000256" key="1">
    <source>
        <dbReference type="ARBA" id="ARBA00000900"/>
    </source>
</evidence>
<dbReference type="Gene3D" id="1.25.10.10">
    <property type="entry name" value="Leucine-rich Repeat Variant"/>
    <property type="match status" value="1"/>
</dbReference>
<dbReference type="GO" id="GO:0061630">
    <property type="term" value="F:ubiquitin protein ligase activity"/>
    <property type="evidence" value="ECO:0007669"/>
    <property type="project" value="UniProtKB-EC"/>
</dbReference>
<dbReference type="Pfam" id="PF25598">
    <property type="entry name" value="ARM_PUB"/>
    <property type="match status" value="1"/>
</dbReference>
<evidence type="ECO:0000256" key="5">
    <source>
        <dbReference type="ARBA" id="ARBA00022679"/>
    </source>
</evidence>
<comment type="pathway">
    <text evidence="3">Protein modification; protein ubiquitination.</text>
</comment>
<evidence type="ECO:0000256" key="2">
    <source>
        <dbReference type="ARBA" id="ARBA00003861"/>
    </source>
</evidence>
<dbReference type="InterPro" id="IPR016024">
    <property type="entry name" value="ARM-type_fold"/>
</dbReference>
<dbReference type="PANTHER" id="PTHR23315">
    <property type="entry name" value="U BOX DOMAIN-CONTAINING"/>
    <property type="match status" value="1"/>
</dbReference>
<feature type="repeat" description="ARM" evidence="8">
    <location>
        <begin position="54"/>
        <end position="96"/>
    </location>
</feature>
<reference evidence="10" key="1">
    <citation type="submission" date="2019-09" db="EMBL/GenBank/DDBJ databases">
        <title>Draft genome information of white flower Hibiscus syriacus.</title>
        <authorList>
            <person name="Kim Y.-M."/>
        </authorList>
    </citation>
    <scope>NUCLEOTIDE SEQUENCE [LARGE SCALE GENOMIC DNA]</scope>
    <source>
        <strain evidence="10">YM2019G1</strain>
    </source>
</reference>
<proteinExistence type="predicted"/>
<evidence type="ECO:0000256" key="8">
    <source>
        <dbReference type="PROSITE-ProRule" id="PRU00259"/>
    </source>
</evidence>
<dbReference type="PROSITE" id="PS50176">
    <property type="entry name" value="ARM_REPEAT"/>
    <property type="match status" value="2"/>
</dbReference>